<name>A0AAI8Z135_9PEZI</name>
<feature type="active site" description="Proton donor" evidence="8">
    <location>
        <position position="213"/>
    </location>
</feature>
<dbReference type="Gene3D" id="2.115.10.20">
    <property type="entry name" value="Glycosyl hydrolase domain, family 43"/>
    <property type="match status" value="1"/>
</dbReference>
<keyword evidence="6 7" id="KW-0326">Glycosidase</keyword>
<dbReference type="InterPro" id="IPR050727">
    <property type="entry name" value="GH43_arabinanases"/>
</dbReference>
<accession>A0AAI8Z135</accession>
<keyword evidence="11" id="KW-1185">Reference proteome</keyword>
<dbReference type="AlphaFoldDB" id="A0AAI8Z135"/>
<dbReference type="GO" id="GO:0046558">
    <property type="term" value="F:arabinan endo-1,5-alpha-L-arabinosidase activity"/>
    <property type="evidence" value="ECO:0007669"/>
    <property type="project" value="UniProtKB-EC"/>
</dbReference>
<evidence type="ECO:0000256" key="5">
    <source>
        <dbReference type="ARBA" id="ARBA00022801"/>
    </source>
</evidence>
<gene>
    <name evidence="10" type="ORF">LECACI_7A005665</name>
</gene>
<keyword evidence="5 7" id="KW-0378">Hydrolase</keyword>
<dbReference type="InterPro" id="IPR016840">
    <property type="entry name" value="Glyco_hydro_43_endo_a_Ara-ase"/>
</dbReference>
<feature type="site" description="Important for catalytic activity, responsible for pKa modulation of the active site Glu and correct orientation of both the proton donor and substrate" evidence="9">
    <location>
        <position position="160"/>
    </location>
</feature>
<sequence length="337" mass="36787">MVPLLLFQVALIGFFVSFSILTTASPLVKRIPAVGACSGACQGDVHDPSVVYRADTKTYYRFVTNNLIRIATAPSLSGPWTNQGAALPNGSSIQLPGRDDLWAPDVFNVQGTYYLYYAVSKIGSETSDIGVATSKTMDSRSWTDHGSIGIPANTAYNRIDPNLFQHSADSTPYLSFGSFWQNIFQVPMANPPLTVAGGTTHLAQNTSSPAYMEGSYQFQWDEYYYLFFSSGECCNVPPNLPAPGDEYKILVCRSSSPNGGFVDQAGRDCLTQNGGTLVLGSHDDVYAPGGQGVMFDPQQNSPVVYYHYVNPSVSYDYSQFFFGWNKLDFSSGWPVVV</sequence>
<comment type="similarity">
    <text evidence="3 7">Belongs to the glycosyl hydrolase 43 family.</text>
</comment>
<organism evidence="10 11">
    <name type="scientific">Lecanosticta acicola</name>
    <dbReference type="NCBI Taxonomy" id="111012"/>
    <lineage>
        <taxon>Eukaryota</taxon>
        <taxon>Fungi</taxon>
        <taxon>Dikarya</taxon>
        <taxon>Ascomycota</taxon>
        <taxon>Pezizomycotina</taxon>
        <taxon>Dothideomycetes</taxon>
        <taxon>Dothideomycetidae</taxon>
        <taxon>Mycosphaerellales</taxon>
        <taxon>Mycosphaerellaceae</taxon>
        <taxon>Lecanosticta</taxon>
    </lineage>
</organism>
<dbReference type="SUPFAM" id="SSF75005">
    <property type="entry name" value="Arabinanase/levansucrase/invertase"/>
    <property type="match status" value="1"/>
</dbReference>
<comment type="caution">
    <text evidence="10">The sequence shown here is derived from an EMBL/GenBank/DDBJ whole genome shotgun (WGS) entry which is preliminary data.</text>
</comment>
<feature type="active site" description="Proton acceptor" evidence="8">
    <location>
        <position position="47"/>
    </location>
</feature>
<evidence type="ECO:0000256" key="6">
    <source>
        <dbReference type="ARBA" id="ARBA00023295"/>
    </source>
</evidence>
<dbReference type="PIRSF" id="PIRSF026534">
    <property type="entry name" value="Endo_alpha-L-arabinosidase"/>
    <property type="match status" value="1"/>
</dbReference>
<evidence type="ECO:0000256" key="4">
    <source>
        <dbReference type="ARBA" id="ARBA00012586"/>
    </source>
</evidence>
<evidence type="ECO:0000313" key="10">
    <source>
        <dbReference type="EMBL" id="CAK4030507.1"/>
    </source>
</evidence>
<comment type="catalytic activity">
    <reaction evidence="1 7">
        <text>Endohydrolysis of (1-&gt;5)-alpha-arabinofuranosidic linkages in (1-&gt;5)-arabinans.</text>
        <dbReference type="EC" id="3.2.1.99"/>
    </reaction>
</comment>
<dbReference type="EMBL" id="CAVMBE010000037">
    <property type="protein sequence ID" value="CAK4030507.1"/>
    <property type="molecule type" value="Genomic_DNA"/>
</dbReference>
<dbReference type="InterPro" id="IPR023296">
    <property type="entry name" value="Glyco_hydro_beta-prop_sf"/>
</dbReference>
<dbReference type="Proteomes" id="UP001296104">
    <property type="component" value="Unassembled WGS sequence"/>
</dbReference>
<dbReference type="EC" id="3.2.1.99" evidence="4 7"/>
<comment type="pathway">
    <text evidence="2 7">Glycan metabolism; L-arabinan degradation.</text>
</comment>
<dbReference type="Pfam" id="PF04616">
    <property type="entry name" value="Glyco_hydro_43"/>
    <property type="match status" value="1"/>
</dbReference>
<evidence type="ECO:0000256" key="2">
    <source>
        <dbReference type="ARBA" id="ARBA00004834"/>
    </source>
</evidence>
<evidence type="ECO:0000256" key="9">
    <source>
        <dbReference type="PIRSR" id="PIRSR606710-2"/>
    </source>
</evidence>
<dbReference type="PANTHER" id="PTHR43301:SF3">
    <property type="entry name" value="ARABINAN ENDO-1,5-ALPHA-L-ARABINOSIDASE A-RELATED"/>
    <property type="match status" value="1"/>
</dbReference>
<reference evidence="10" key="1">
    <citation type="submission" date="2023-11" db="EMBL/GenBank/DDBJ databases">
        <authorList>
            <person name="Alioto T."/>
            <person name="Alioto T."/>
            <person name="Gomez Garrido J."/>
        </authorList>
    </citation>
    <scope>NUCLEOTIDE SEQUENCE</scope>
</reference>
<dbReference type="CDD" id="cd18831">
    <property type="entry name" value="GH43_AnAbnA-like"/>
    <property type="match status" value="1"/>
</dbReference>
<proteinExistence type="inferred from homology"/>
<protein>
    <recommendedName>
        <fullName evidence="4 7">Arabinan endo-1,5-alpha-L-arabinosidase</fullName>
        <ecNumber evidence="4 7">3.2.1.99</ecNumber>
    </recommendedName>
</protein>
<evidence type="ECO:0000313" key="11">
    <source>
        <dbReference type="Proteomes" id="UP001296104"/>
    </source>
</evidence>
<dbReference type="PANTHER" id="PTHR43301">
    <property type="entry name" value="ARABINAN ENDO-1,5-ALPHA-L-ARABINOSIDASE"/>
    <property type="match status" value="1"/>
</dbReference>
<dbReference type="GO" id="GO:0005975">
    <property type="term" value="P:carbohydrate metabolic process"/>
    <property type="evidence" value="ECO:0007669"/>
    <property type="project" value="InterPro"/>
</dbReference>
<evidence type="ECO:0000256" key="1">
    <source>
        <dbReference type="ARBA" id="ARBA00000375"/>
    </source>
</evidence>
<evidence type="ECO:0000256" key="3">
    <source>
        <dbReference type="ARBA" id="ARBA00009865"/>
    </source>
</evidence>
<evidence type="ECO:0000256" key="7">
    <source>
        <dbReference type="PIRNR" id="PIRNR026534"/>
    </source>
</evidence>
<dbReference type="InterPro" id="IPR006710">
    <property type="entry name" value="Glyco_hydro_43"/>
</dbReference>
<evidence type="ECO:0000256" key="8">
    <source>
        <dbReference type="PIRSR" id="PIRSR606710-1"/>
    </source>
</evidence>